<evidence type="ECO:0000313" key="1">
    <source>
        <dbReference type="EMBL" id="TNN80848.1"/>
    </source>
</evidence>
<dbReference type="EMBL" id="SRLO01000050">
    <property type="protein sequence ID" value="TNN80848.1"/>
    <property type="molecule type" value="Genomic_DNA"/>
</dbReference>
<reference evidence="1 2" key="1">
    <citation type="submission" date="2019-03" db="EMBL/GenBank/DDBJ databases">
        <title>First draft genome of Liparis tanakae, snailfish: a comprehensive survey of snailfish specific genes.</title>
        <authorList>
            <person name="Kim W."/>
            <person name="Song I."/>
            <person name="Jeong J.-H."/>
            <person name="Kim D."/>
            <person name="Kim S."/>
            <person name="Ryu S."/>
            <person name="Song J.Y."/>
            <person name="Lee S.K."/>
        </authorList>
    </citation>
    <scope>NUCLEOTIDE SEQUENCE [LARGE SCALE GENOMIC DNA]</scope>
    <source>
        <tissue evidence="1">Muscle</tissue>
    </source>
</reference>
<evidence type="ECO:0000313" key="2">
    <source>
        <dbReference type="Proteomes" id="UP000314294"/>
    </source>
</evidence>
<organism evidence="1 2">
    <name type="scientific">Liparis tanakae</name>
    <name type="common">Tanaka's snailfish</name>
    <dbReference type="NCBI Taxonomy" id="230148"/>
    <lineage>
        <taxon>Eukaryota</taxon>
        <taxon>Metazoa</taxon>
        <taxon>Chordata</taxon>
        <taxon>Craniata</taxon>
        <taxon>Vertebrata</taxon>
        <taxon>Euteleostomi</taxon>
        <taxon>Actinopterygii</taxon>
        <taxon>Neopterygii</taxon>
        <taxon>Teleostei</taxon>
        <taxon>Neoteleostei</taxon>
        <taxon>Acanthomorphata</taxon>
        <taxon>Eupercaria</taxon>
        <taxon>Perciformes</taxon>
        <taxon>Cottioidei</taxon>
        <taxon>Cottales</taxon>
        <taxon>Liparidae</taxon>
        <taxon>Liparis</taxon>
    </lineage>
</organism>
<proteinExistence type="predicted"/>
<accession>A0A4Z2ITC8</accession>
<name>A0A4Z2ITC8_9TELE</name>
<protein>
    <submittedName>
        <fullName evidence="1">Uncharacterized protein</fullName>
    </submittedName>
</protein>
<sequence length="242" mass="26284">MQPSVTDYSRNFQCYLASMNVKKTLPVTLSVALLLALPVVNFTTPLMSTLGELVERPVALQADGGPVLERLPIQSPKGRLVDGDGHLALEGGGLGLADLRILELCDHDEGLGCAAGEKVPSSSTATCWITSLWQHPSARSSTRSEGSSSSPPLYQVALERGVETVHSRITRCFSRAVRSRRVRILTLLVGRILWPSLYHSPVTFSRDTSHMKTAFCSSWMERSSRACTTSKVPESAGEPCMI</sequence>
<dbReference type="AlphaFoldDB" id="A0A4Z2ITC8"/>
<comment type="caution">
    <text evidence="1">The sequence shown here is derived from an EMBL/GenBank/DDBJ whole genome shotgun (WGS) entry which is preliminary data.</text>
</comment>
<dbReference type="Proteomes" id="UP000314294">
    <property type="component" value="Unassembled WGS sequence"/>
</dbReference>
<gene>
    <name evidence="1" type="ORF">EYF80_008853</name>
</gene>
<keyword evidence="2" id="KW-1185">Reference proteome</keyword>